<dbReference type="AlphaFoldDB" id="M0A0M7"/>
<evidence type="ECO:0000313" key="10">
    <source>
        <dbReference type="Proteomes" id="UP000011648"/>
    </source>
</evidence>
<feature type="transmembrane region" description="Helical" evidence="7">
    <location>
        <begin position="164"/>
        <end position="186"/>
    </location>
</feature>
<keyword evidence="10" id="KW-1185">Reference proteome</keyword>
<gene>
    <name evidence="9" type="ORF">C484_11886</name>
</gene>
<evidence type="ECO:0000313" key="9">
    <source>
        <dbReference type="EMBL" id="ELY90923.1"/>
    </source>
</evidence>
<dbReference type="GO" id="GO:0005886">
    <property type="term" value="C:plasma membrane"/>
    <property type="evidence" value="ECO:0007669"/>
    <property type="project" value="UniProtKB-SubCell"/>
</dbReference>
<feature type="transmembrane region" description="Helical" evidence="7">
    <location>
        <begin position="239"/>
        <end position="261"/>
    </location>
</feature>
<accession>M0A0M7</accession>
<dbReference type="GO" id="GO:0022857">
    <property type="term" value="F:transmembrane transporter activity"/>
    <property type="evidence" value="ECO:0007669"/>
    <property type="project" value="InterPro"/>
</dbReference>
<protein>
    <submittedName>
        <fullName evidence="9">Amino acid permease</fullName>
    </submittedName>
</protein>
<feature type="transmembrane region" description="Helical" evidence="7">
    <location>
        <begin position="90"/>
        <end position="115"/>
    </location>
</feature>
<evidence type="ECO:0000256" key="6">
    <source>
        <dbReference type="SAM" id="MobiDB-lite"/>
    </source>
</evidence>
<feature type="transmembrane region" description="Helical" evidence="7">
    <location>
        <begin position="364"/>
        <end position="383"/>
    </location>
</feature>
<keyword evidence="5 7" id="KW-0472">Membrane</keyword>
<dbReference type="CDD" id="cd00293">
    <property type="entry name" value="USP-like"/>
    <property type="match status" value="1"/>
</dbReference>
<proteinExistence type="predicted"/>
<feature type="transmembrane region" description="Helical" evidence="7">
    <location>
        <begin position="395"/>
        <end position="414"/>
    </location>
</feature>
<dbReference type="PATRIC" id="fig|1230458.4.peg.2389"/>
<dbReference type="PANTHER" id="PTHR42770">
    <property type="entry name" value="AMINO ACID TRANSPORTER-RELATED"/>
    <property type="match status" value="1"/>
</dbReference>
<dbReference type="Proteomes" id="UP000011648">
    <property type="component" value="Unassembled WGS sequence"/>
</dbReference>
<evidence type="ECO:0000256" key="7">
    <source>
        <dbReference type="SAM" id="Phobius"/>
    </source>
</evidence>
<dbReference type="Pfam" id="PF13520">
    <property type="entry name" value="AA_permease_2"/>
    <property type="match status" value="1"/>
</dbReference>
<feature type="transmembrane region" description="Helical" evidence="7">
    <location>
        <begin position="50"/>
        <end position="69"/>
    </location>
</feature>
<evidence type="ECO:0000256" key="2">
    <source>
        <dbReference type="ARBA" id="ARBA00022475"/>
    </source>
</evidence>
<dbReference type="Gene3D" id="1.20.1740.10">
    <property type="entry name" value="Amino acid/polyamine transporter I"/>
    <property type="match status" value="1"/>
</dbReference>
<keyword evidence="3 7" id="KW-0812">Transmembrane</keyword>
<dbReference type="InterPro" id="IPR050367">
    <property type="entry name" value="APC_superfamily"/>
</dbReference>
<dbReference type="EMBL" id="AOIL01000042">
    <property type="protein sequence ID" value="ELY90923.1"/>
    <property type="molecule type" value="Genomic_DNA"/>
</dbReference>
<evidence type="ECO:0000256" key="4">
    <source>
        <dbReference type="ARBA" id="ARBA00022989"/>
    </source>
</evidence>
<feature type="region of interest" description="Disordered" evidence="6">
    <location>
        <begin position="742"/>
        <end position="778"/>
    </location>
</feature>
<evidence type="ECO:0000256" key="1">
    <source>
        <dbReference type="ARBA" id="ARBA00004651"/>
    </source>
</evidence>
<keyword evidence="2" id="KW-1003">Cell membrane</keyword>
<dbReference type="Pfam" id="PF00582">
    <property type="entry name" value="Usp"/>
    <property type="match status" value="1"/>
</dbReference>
<dbReference type="InterPro" id="IPR002293">
    <property type="entry name" value="AA/rel_permease1"/>
</dbReference>
<comment type="subcellular location">
    <subcellularLocation>
        <location evidence="1">Cell membrane</location>
        <topology evidence="1">Multi-pass membrane protein</topology>
    </subcellularLocation>
</comment>
<evidence type="ECO:0000256" key="5">
    <source>
        <dbReference type="ARBA" id="ARBA00023136"/>
    </source>
</evidence>
<reference evidence="9 10" key="1">
    <citation type="journal article" date="2014" name="PLoS Genet.">
        <title>Phylogenetically driven sequencing of extremely halophilic archaea reveals strategies for static and dynamic osmo-response.</title>
        <authorList>
            <person name="Becker E.A."/>
            <person name="Seitzer P.M."/>
            <person name="Tritt A."/>
            <person name="Larsen D."/>
            <person name="Krusor M."/>
            <person name="Yao A.I."/>
            <person name="Wu D."/>
            <person name="Madern D."/>
            <person name="Eisen J.A."/>
            <person name="Darling A.E."/>
            <person name="Facciotti M.T."/>
        </authorList>
    </citation>
    <scope>NUCLEOTIDE SEQUENCE [LARGE SCALE GENOMIC DNA]</scope>
    <source>
        <strain evidence="9 10">DSM 12281</strain>
    </source>
</reference>
<feature type="transmembrane region" description="Helical" evidence="7">
    <location>
        <begin position="135"/>
        <end position="157"/>
    </location>
</feature>
<feature type="domain" description="UspA" evidence="8">
    <location>
        <begin position="478"/>
        <end position="611"/>
    </location>
</feature>
<feature type="transmembrane region" description="Helical" evidence="7">
    <location>
        <begin position="198"/>
        <end position="218"/>
    </location>
</feature>
<sequence length="778" mass="82593">MEAIAPMSAADEELAKDLGPLAALTIGVGTMIGAGIFVLPGTAVAQLGPLAALAFVIGGVVAILTALSASELGTAMPVSGGAYYYINEGLGPLFGSIAGWGNWMGLAFASAFYMYGFGEYVNQFVSISGLAVGPVALEPAQIIGLIGAAFFIFVNYVGAKETGLLQNIIVILLMLILAVFTLSNLFNAELETLRPVDPFGWSQLFPVTGLIFVSYLGFVQITSVGEEIKNPGKNLPRAVIGSVLIVTVSYAVILLAMLAAVETDVVANNKTAVVHVAELLIGPLGGGALLFGGLLATASSANASILASSRINFAMGRDKLVSSKLNEIHPRFATPYRSIAITGALILVFLTLGDLEALSNAGSILHLVVYGLLNIALIVFREAEPAGYDPSFRVPLYPITPILGAVFSFALIVFIDPKVLLPSLAFVVFGAIWYLVYARSKIETGGVLGQYILDRSEEFPDAAVSATASVQPTGNDYRVMVPLANPSTQKHLITLGSAIADQHDGTVVAVNIETVPDQTSLAAARDQNERELAADLLERARTDAETYGVDVETHAVLSHRGFEEMFDAATRYDADVCVIGWGPEATGSDARIETAIDEFTQSLPCDFLVFRDRGFDPERILLPTAGGPDSDLAAAVARTLRAQYDSELTLLHVAEDRRRGEAFLRSWAAEHDLEDATRQVETGDVQTRIDEAATDATLLIIGATEKGVLSRLVRGSLVLDVLEEVECAVLLAEKKHTRSIRDRLLGTAGGDGESTTDTGVTPEPSTPERESEYTQSRP</sequence>
<comment type="caution">
    <text evidence="9">The sequence shown here is derived from an EMBL/GenBank/DDBJ whole genome shotgun (WGS) entry which is preliminary data.</text>
</comment>
<feature type="transmembrane region" description="Helical" evidence="7">
    <location>
        <begin position="334"/>
        <end position="352"/>
    </location>
</feature>
<evidence type="ECO:0000259" key="8">
    <source>
        <dbReference type="Pfam" id="PF00582"/>
    </source>
</evidence>
<feature type="transmembrane region" description="Helical" evidence="7">
    <location>
        <begin position="420"/>
        <end position="437"/>
    </location>
</feature>
<name>M0A0M7_9EURY</name>
<feature type="transmembrane region" description="Helical" evidence="7">
    <location>
        <begin position="21"/>
        <end position="44"/>
    </location>
</feature>
<evidence type="ECO:0000256" key="3">
    <source>
        <dbReference type="ARBA" id="ARBA00022692"/>
    </source>
</evidence>
<dbReference type="Gene3D" id="3.40.50.12370">
    <property type="match status" value="1"/>
</dbReference>
<keyword evidence="4 7" id="KW-1133">Transmembrane helix</keyword>
<organism evidence="9 10">
    <name type="scientific">Natrialba taiwanensis DSM 12281</name>
    <dbReference type="NCBI Taxonomy" id="1230458"/>
    <lineage>
        <taxon>Archaea</taxon>
        <taxon>Methanobacteriati</taxon>
        <taxon>Methanobacteriota</taxon>
        <taxon>Stenosarchaea group</taxon>
        <taxon>Halobacteria</taxon>
        <taxon>Halobacteriales</taxon>
        <taxon>Natrialbaceae</taxon>
        <taxon>Natrialba</taxon>
    </lineage>
</organism>
<dbReference type="SUPFAM" id="SSF52402">
    <property type="entry name" value="Adenine nucleotide alpha hydrolases-like"/>
    <property type="match status" value="2"/>
</dbReference>
<dbReference type="PANTHER" id="PTHR42770:SF11">
    <property type="entry name" value="INNER MEMBRANE TRANSPORT PROTEIN YBAT"/>
    <property type="match status" value="1"/>
</dbReference>
<dbReference type="InterPro" id="IPR006016">
    <property type="entry name" value="UspA"/>
</dbReference>
<dbReference type="STRING" id="1230458.C484_11886"/>